<dbReference type="PROSITE" id="PS50821">
    <property type="entry name" value="PAZ"/>
    <property type="match status" value="1"/>
</dbReference>
<dbReference type="InterPro" id="IPR003100">
    <property type="entry name" value="PAZ_dom"/>
</dbReference>
<dbReference type="PROSITE" id="PS50822">
    <property type="entry name" value="PIWI"/>
    <property type="match status" value="1"/>
</dbReference>
<dbReference type="InterPro" id="IPR036397">
    <property type="entry name" value="RNaseH_sf"/>
</dbReference>
<dbReference type="AlphaFoldDB" id="B8M5N8"/>
<evidence type="ECO:0000259" key="3">
    <source>
        <dbReference type="PROSITE" id="PS50822"/>
    </source>
</evidence>
<dbReference type="SMART" id="SM01163">
    <property type="entry name" value="DUF1785"/>
    <property type="match status" value="1"/>
</dbReference>
<dbReference type="InterPro" id="IPR003165">
    <property type="entry name" value="Piwi"/>
</dbReference>
<dbReference type="GO" id="GO:0003743">
    <property type="term" value="F:translation initiation factor activity"/>
    <property type="evidence" value="ECO:0007669"/>
    <property type="project" value="UniProtKB-KW"/>
</dbReference>
<dbReference type="InterPro" id="IPR012337">
    <property type="entry name" value="RNaseH-like_sf"/>
</dbReference>
<dbReference type="CDD" id="cd02846">
    <property type="entry name" value="PAZ_argonaute_like"/>
    <property type="match status" value="1"/>
</dbReference>
<dbReference type="Gene3D" id="3.40.50.2300">
    <property type="match status" value="1"/>
</dbReference>
<dbReference type="GeneID" id="8099804"/>
<dbReference type="OMA" id="CFAQQQH"/>
<dbReference type="OrthoDB" id="10252740at2759"/>
<name>B8M5N8_TALSN</name>
<dbReference type="GO" id="GO:0003723">
    <property type="term" value="F:RNA binding"/>
    <property type="evidence" value="ECO:0007669"/>
    <property type="project" value="InterPro"/>
</dbReference>
<dbReference type="InterPro" id="IPR032473">
    <property type="entry name" value="Argonaute_Mid_dom"/>
</dbReference>
<dbReference type="Pfam" id="PF16487">
    <property type="entry name" value="ArgoMid"/>
    <property type="match status" value="1"/>
</dbReference>
<feature type="domain" description="PAZ" evidence="2">
    <location>
        <begin position="280"/>
        <end position="374"/>
    </location>
</feature>
<accession>B8M5N8</accession>
<dbReference type="STRING" id="441959.B8M5N8"/>
<dbReference type="Pfam" id="PF08699">
    <property type="entry name" value="ArgoL1"/>
    <property type="match status" value="1"/>
</dbReference>
<keyword evidence="4" id="KW-0396">Initiation factor</keyword>
<evidence type="ECO:0000313" key="4">
    <source>
        <dbReference type="EMBL" id="EED19932.1"/>
    </source>
</evidence>
<dbReference type="Pfam" id="PF02171">
    <property type="entry name" value="Piwi"/>
    <property type="match status" value="1"/>
</dbReference>
<dbReference type="InterPro" id="IPR036085">
    <property type="entry name" value="PAZ_dom_sf"/>
</dbReference>
<dbReference type="InterPro" id="IPR014811">
    <property type="entry name" value="ArgoL1"/>
</dbReference>
<evidence type="ECO:0000256" key="1">
    <source>
        <dbReference type="SAM" id="MobiDB-lite"/>
    </source>
</evidence>
<dbReference type="HOGENOM" id="CLU_004544_4_3_1"/>
<dbReference type="SUPFAM" id="SSF53098">
    <property type="entry name" value="Ribonuclease H-like"/>
    <property type="match status" value="1"/>
</dbReference>
<dbReference type="Gene3D" id="2.170.260.10">
    <property type="entry name" value="paz domain"/>
    <property type="match status" value="1"/>
</dbReference>
<dbReference type="RefSeq" id="XP_002480366.1">
    <property type="nucleotide sequence ID" value="XM_002480321.1"/>
</dbReference>
<dbReference type="VEuPathDB" id="FungiDB:TSTA_031910"/>
<dbReference type="InParanoid" id="B8M5N8"/>
<reference evidence="5" key="1">
    <citation type="journal article" date="2015" name="Genome Announc.">
        <title>Genome sequence of the AIDS-associated pathogen Penicillium marneffei (ATCC18224) and its near taxonomic relative Talaromyces stipitatus (ATCC10500).</title>
        <authorList>
            <person name="Nierman W.C."/>
            <person name="Fedorova-Abrams N.D."/>
            <person name="Andrianopoulos A."/>
        </authorList>
    </citation>
    <scope>NUCLEOTIDE SEQUENCE [LARGE SCALE GENOMIC DNA]</scope>
    <source>
        <strain evidence="5">ATCC 10500 / CBS 375.48 / QM 6759 / NRRL 1006</strain>
    </source>
</reference>
<keyword evidence="5" id="KW-1185">Reference proteome</keyword>
<keyword evidence="4" id="KW-0648">Protein biosynthesis</keyword>
<dbReference type="PhylomeDB" id="B8M5N8"/>
<gene>
    <name evidence="4" type="ORF">TSTA_031910</name>
</gene>
<evidence type="ECO:0000313" key="5">
    <source>
        <dbReference type="Proteomes" id="UP000001745"/>
    </source>
</evidence>
<dbReference type="SMART" id="SM00950">
    <property type="entry name" value="Piwi"/>
    <property type="match status" value="1"/>
</dbReference>
<dbReference type="Pfam" id="PF16486">
    <property type="entry name" value="ArgoN"/>
    <property type="match status" value="1"/>
</dbReference>
<sequence>MSTKDTKAQHDLKGSIGSREADHVFRQYLDSTTSVPRPGYNTTGREVNLLTNAYPVTQFPTKNVYQYDITILRIGKEHESLPPRVRKFAWATTLRKSTWQQMIYDGNKLAWSQNSYDQNKSIEVNLNNQAGNDKPPAYRIIVRKSKVVNLQVLQNWLQKKGSFDERVLEALNFMDHLLREYPSARFTAVRRAFFDPAEQFLTFDATMELRKGSYQAIRPAWGGRLIVNVDSIVCAFWRQNTIACLTDAFLKNFDWGRTAKALKQRWNDPNDMSRGIRDSPAWTFASAKIKHLEVKPVFPNCTTDRTFSVRKISRHDANYVFPWTNPATGREEDITVANYYLTRYNYKLTSPDLPLVEMTTKDTLYPMECVKVIGLQRYHHRLNDKQTAIMINHAVRKPEKRFGDIRAAKLKLSHSTDRVLNTFGMKIPDQEIVTKGRLLAAPEIHFANTKIDPRTQGRWDLRGKKFLKTNREPLQRWGVGVFKSPRSGLTFTQADEFIKLFMKQYEGHGGRISSRPVLIDLSGDTHSAVERLFTTTANHFKQRPQLLLFVVPNKDVLVYHKIKKSCDSRFGVASQVLQSAHVFKKQLQYMSNVAMKVNAKLGGVTCKAAPRQASMNRPGCMIIGADVSHAAPGSIAASLTAISVSADLDCVKYMGSAQTGYSRVEMIDEHNMKSMLTPLVDQWTKTVGQGRRPQCIYYFRDGVSTGQFAQVLEQEVPIIQDIISTGSGEKTPPKVTVVIANKRHHIRFAAKPGDMVAGDKFRNPLPGTLVERDVTSPHDWDFLMVTHVALQGTAKPVHYHVIRDDMRHKPEQLQNMINEHCYQYVRSTTSVSLFPAVYYAHLISNRGKAQSQDEFVDSSEESSSEDAHHKQVTAPKPLMPMAKRETHNHLDMWFV</sequence>
<evidence type="ECO:0000259" key="2">
    <source>
        <dbReference type="PROSITE" id="PS50821"/>
    </source>
</evidence>
<dbReference type="SUPFAM" id="SSF101690">
    <property type="entry name" value="PAZ domain"/>
    <property type="match status" value="1"/>
</dbReference>
<dbReference type="eggNOG" id="KOG1041">
    <property type="taxonomic scope" value="Eukaryota"/>
</dbReference>
<protein>
    <submittedName>
        <fullName evidence="4">Eukaryotic translation initiation factor eIF-2C4, putative</fullName>
    </submittedName>
</protein>
<dbReference type="PANTHER" id="PTHR22891">
    <property type="entry name" value="EUKARYOTIC TRANSLATION INITIATION FACTOR 2C"/>
    <property type="match status" value="1"/>
</dbReference>
<dbReference type="Proteomes" id="UP000001745">
    <property type="component" value="Unassembled WGS sequence"/>
</dbReference>
<feature type="domain" description="Piwi" evidence="3">
    <location>
        <begin position="546"/>
        <end position="852"/>
    </location>
</feature>
<dbReference type="Gene3D" id="3.30.420.10">
    <property type="entry name" value="Ribonuclease H-like superfamily/Ribonuclease H"/>
    <property type="match status" value="1"/>
</dbReference>
<dbReference type="InterPro" id="IPR032474">
    <property type="entry name" value="Argonaute_N"/>
</dbReference>
<organism evidence="4 5">
    <name type="scientific">Talaromyces stipitatus (strain ATCC 10500 / CBS 375.48 / QM 6759 / NRRL 1006)</name>
    <name type="common">Penicillium stipitatum</name>
    <dbReference type="NCBI Taxonomy" id="441959"/>
    <lineage>
        <taxon>Eukaryota</taxon>
        <taxon>Fungi</taxon>
        <taxon>Dikarya</taxon>
        <taxon>Ascomycota</taxon>
        <taxon>Pezizomycotina</taxon>
        <taxon>Eurotiomycetes</taxon>
        <taxon>Eurotiomycetidae</taxon>
        <taxon>Eurotiales</taxon>
        <taxon>Trichocomaceae</taxon>
        <taxon>Talaromyces</taxon>
        <taxon>Talaromyces sect. Talaromyces</taxon>
    </lineage>
</organism>
<feature type="compositionally biased region" description="Acidic residues" evidence="1">
    <location>
        <begin position="854"/>
        <end position="864"/>
    </location>
</feature>
<feature type="region of interest" description="Disordered" evidence="1">
    <location>
        <begin position="850"/>
        <end position="881"/>
    </location>
</feature>
<proteinExistence type="predicted"/>
<dbReference type="EMBL" id="EQ962654">
    <property type="protein sequence ID" value="EED19932.1"/>
    <property type="molecule type" value="Genomic_DNA"/>
</dbReference>
<dbReference type="Pfam" id="PF02170">
    <property type="entry name" value="PAZ"/>
    <property type="match status" value="1"/>
</dbReference>